<dbReference type="Proteomes" id="UP000831327">
    <property type="component" value="Chromosome"/>
</dbReference>
<proteinExistence type="predicted"/>
<accession>A0ABN6NY19</accession>
<evidence type="ECO:0000259" key="1">
    <source>
        <dbReference type="PROSITE" id="PS51725"/>
    </source>
</evidence>
<reference evidence="2 3" key="1">
    <citation type="journal article" date="2016" name="Microbes Environ.">
        <title>Phylogenetically diverse aerobic anoxygenic phototrophic bacteria isolated from epilithic biofilms in Tama river, Japan.</title>
        <authorList>
            <person name="Hirose S."/>
            <person name="Matsuura K."/>
            <person name="Haruta S."/>
        </authorList>
    </citation>
    <scope>NUCLEOTIDE SEQUENCE [LARGE SCALE GENOMIC DNA]</scope>
    <source>
        <strain evidence="2 3">S08</strain>
    </source>
</reference>
<keyword evidence="2" id="KW-0560">Oxidoreductase</keyword>
<dbReference type="RefSeq" id="WP_244458592.1">
    <property type="nucleotide sequence ID" value="NZ_AP025637.1"/>
</dbReference>
<dbReference type="GO" id="GO:0004497">
    <property type="term" value="F:monooxygenase activity"/>
    <property type="evidence" value="ECO:0007669"/>
    <property type="project" value="UniProtKB-KW"/>
</dbReference>
<dbReference type="Pfam" id="PF03992">
    <property type="entry name" value="ABM"/>
    <property type="match status" value="1"/>
</dbReference>
<dbReference type="SUPFAM" id="SSF54909">
    <property type="entry name" value="Dimeric alpha+beta barrel"/>
    <property type="match status" value="1"/>
</dbReference>
<sequence length="102" mass="11648">MAVTYTILFRVRAGQIERFHALLGGVLDAMRGEDGFISATLLADPQDANRVLLHETWRDHDEVVAVEVNRPYRDAWHAALPELLEAPREIGMWTPLRDDRRG</sequence>
<feature type="domain" description="ABM" evidence="1">
    <location>
        <begin position="3"/>
        <end position="92"/>
    </location>
</feature>
<evidence type="ECO:0000313" key="2">
    <source>
        <dbReference type="EMBL" id="BDG71312.1"/>
    </source>
</evidence>
<keyword evidence="3" id="KW-1185">Reference proteome</keyword>
<dbReference type="EMBL" id="AP025637">
    <property type="protein sequence ID" value="BDG71312.1"/>
    <property type="molecule type" value="Genomic_DNA"/>
</dbReference>
<organism evidence="2 3">
    <name type="scientific">Roseomonas fluvialis</name>
    <dbReference type="NCBI Taxonomy" id="1750527"/>
    <lineage>
        <taxon>Bacteria</taxon>
        <taxon>Pseudomonadati</taxon>
        <taxon>Pseudomonadota</taxon>
        <taxon>Alphaproteobacteria</taxon>
        <taxon>Acetobacterales</taxon>
        <taxon>Roseomonadaceae</taxon>
        <taxon>Roseomonas</taxon>
    </lineage>
</organism>
<name>A0ABN6NY19_9PROT</name>
<dbReference type="PROSITE" id="PS51725">
    <property type="entry name" value="ABM"/>
    <property type="match status" value="1"/>
</dbReference>
<keyword evidence="2" id="KW-0503">Monooxygenase</keyword>
<gene>
    <name evidence="2" type="ORF">Rmf_12410</name>
</gene>
<dbReference type="InterPro" id="IPR007138">
    <property type="entry name" value="ABM_dom"/>
</dbReference>
<dbReference type="InterPro" id="IPR011008">
    <property type="entry name" value="Dimeric_a/b-barrel"/>
</dbReference>
<evidence type="ECO:0000313" key="3">
    <source>
        <dbReference type="Proteomes" id="UP000831327"/>
    </source>
</evidence>
<dbReference type="Gene3D" id="3.30.70.100">
    <property type="match status" value="1"/>
</dbReference>
<protein>
    <submittedName>
        <fullName evidence="2">Antibiotic biosynthesis monooxygenase</fullName>
    </submittedName>
</protein>